<evidence type="ECO:0000256" key="2">
    <source>
        <dbReference type="SAM" id="Phobius"/>
    </source>
</evidence>
<evidence type="ECO:0000313" key="4">
    <source>
        <dbReference type="Proteomes" id="UP000729402"/>
    </source>
</evidence>
<evidence type="ECO:0000313" key="3">
    <source>
        <dbReference type="EMBL" id="KAG8089536.1"/>
    </source>
</evidence>
<dbReference type="OrthoDB" id="1738567at2759"/>
<reference evidence="3" key="2">
    <citation type="submission" date="2021-02" db="EMBL/GenBank/DDBJ databases">
        <authorList>
            <person name="Kimball J.A."/>
            <person name="Haas M.W."/>
            <person name="Macchietto M."/>
            <person name="Kono T."/>
            <person name="Duquette J."/>
            <person name="Shao M."/>
        </authorList>
    </citation>
    <scope>NUCLEOTIDE SEQUENCE</scope>
    <source>
        <tissue evidence="3">Fresh leaf tissue</tissue>
    </source>
</reference>
<name>A0A8J5WH90_ZIZPA</name>
<reference evidence="3" key="1">
    <citation type="journal article" date="2021" name="bioRxiv">
        <title>Whole Genome Assembly and Annotation of Northern Wild Rice, Zizania palustris L., Supports a Whole Genome Duplication in the Zizania Genus.</title>
        <authorList>
            <person name="Haas M."/>
            <person name="Kono T."/>
            <person name="Macchietto M."/>
            <person name="Millas R."/>
            <person name="McGilp L."/>
            <person name="Shao M."/>
            <person name="Duquette J."/>
            <person name="Hirsch C.N."/>
            <person name="Kimball J."/>
        </authorList>
    </citation>
    <scope>NUCLEOTIDE SEQUENCE</scope>
    <source>
        <tissue evidence="3">Fresh leaf tissue</tissue>
    </source>
</reference>
<dbReference type="PANTHER" id="PTHR33429:SF23">
    <property type="entry name" value="OS02G0709350 PROTEIN"/>
    <property type="match status" value="1"/>
</dbReference>
<organism evidence="3 4">
    <name type="scientific">Zizania palustris</name>
    <name type="common">Northern wild rice</name>
    <dbReference type="NCBI Taxonomy" id="103762"/>
    <lineage>
        <taxon>Eukaryota</taxon>
        <taxon>Viridiplantae</taxon>
        <taxon>Streptophyta</taxon>
        <taxon>Embryophyta</taxon>
        <taxon>Tracheophyta</taxon>
        <taxon>Spermatophyta</taxon>
        <taxon>Magnoliopsida</taxon>
        <taxon>Liliopsida</taxon>
        <taxon>Poales</taxon>
        <taxon>Poaceae</taxon>
        <taxon>BOP clade</taxon>
        <taxon>Oryzoideae</taxon>
        <taxon>Oryzeae</taxon>
        <taxon>Zizaniinae</taxon>
        <taxon>Zizania</taxon>
    </lineage>
</organism>
<dbReference type="Proteomes" id="UP000729402">
    <property type="component" value="Unassembled WGS sequence"/>
</dbReference>
<keyword evidence="2" id="KW-0472">Membrane</keyword>
<dbReference type="AlphaFoldDB" id="A0A8J5WH90"/>
<proteinExistence type="predicted"/>
<dbReference type="PANTHER" id="PTHR33429">
    <property type="entry name" value="OS02G0708000 PROTEIN-RELATED"/>
    <property type="match status" value="1"/>
</dbReference>
<keyword evidence="4" id="KW-1185">Reference proteome</keyword>
<keyword evidence="2" id="KW-1133">Transmembrane helix</keyword>
<evidence type="ECO:0000256" key="1">
    <source>
        <dbReference type="SAM" id="MobiDB-lite"/>
    </source>
</evidence>
<dbReference type="EMBL" id="JAAALK010000081">
    <property type="protein sequence ID" value="KAG8089536.1"/>
    <property type="molecule type" value="Genomic_DNA"/>
</dbReference>
<comment type="caution">
    <text evidence="3">The sequence shown here is derived from an EMBL/GenBank/DDBJ whole genome shotgun (WGS) entry which is preliminary data.</text>
</comment>
<feature type="region of interest" description="Disordered" evidence="1">
    <location>
        <begin position="1"/>
        <end position="39"/>
    </location>
</feature>
<sequence>MRRRRRAGVSSGCENDDDHRDVDAASDDDDGHGAPAAGLPYQGSVAATGATTAAHHVSSGLSLGMFFAVLAAVLVLTLMSCVFGRVCTRHAADGPDELYDCGRLVRRWCCGAGGRLARSSGGR</sequence>
<accession>A0A8J5WH90</accession>
<feature type="transmembrane region" description="Helical" evidence="2">
    <location>
        <begin position="63"/>
        <end position="86"/>
    </location>
</feature>
<keyword evidence="2" id="KW-0812">Transmembrane</keyword>
<gene>
    <name evidence="3" type="ORF">GUJ93_ZPchr0011g28770</name>
</gene>
<protein>
    <submittedName>
        <fullName evidence="3">Uncharacterized protein</fullName>
    </submittedName>
</protein>